<dbReference type="InterPro" id="IPR036259">
    <property type="entry name" value="MFS_trans_sf"/>
</dbReference>
<evidence type="ECO:0000256" key="6">
    <source>
        <dbReference type="ARBA" id="ARBA00023136"/>
    </source>
</evidence>
<dbReference type="InterPro" id="IPR005828">
    <property type="entry name" value="MFS_sugar_transport-like"/>
</dbReference>
<feature type="transmembrane region" description="Helical" evidence="9">
    <location>
        <begin position="7"/>
        <end position="33"/>
    </location>
</feature>
<evidence type="ECO:0000256" key="4">
    <source>
        <dbReference type="ARBA" id="ARBA00022692"/>
    </source>
</evidence>
<proteinExistence type="inferred from homology"/>
<feature type="transmembrane region" description="Helical" evidence="9">
    <location>
        <begin position="402"/>
        <end position="424"/>
    </location>
</feature>
<keyword evidence="4 9" id="KW-0812">Transmembrane</keyword>
<dbReference type="GO" id="GO:0016020">
    <property type="term" value="C:membrane"/>
    <property type="evidence" value="ECO:0007669"/>
    <property type="project" value="UniProtKB-SubCell"/>
</dbReference>
<dbReference type="OrthoDB" id="6612291at2759"/>
<evidence type="ECO:0000256" key="8">
    <source>
        <dbReference type="SAM" id="MobiDB-lite"/>
    </source>
</evidence>
<dbReference type="PROSITE" id="PS00216">
    <property type="entry name" value="SUGAR_TRANSPORT_1"/>
    <property type="match status" value="1"/>
</dbReference>
<feature type="transmembrane region" description="Helical" evidence="9">
    <location>
        <begin position="338"/>
        <end position="357"/>
    </location>
</feature>
<feature type="region of interest" description="Disordered" evidence="8">
    <location>
        <begin position="474"/>
        <end position="495"/>
    </location>
</feature>
<gene>
    <name evidence="11" type="ORF">BU16DRAFT_558539</name>
</gene>
<keyword evidence="11" id="KW-0762">Sugar transport</keyword>
<feature type="transmembrane region" description="Helical" evidence="9">
    <location>
        <begin position="302"/>
        <end position="326"/>
    </location>
</feature>
<keyword evidence="5 9" id="KW-1133">Transmembrane helix</keyword>
<evidence type="ECO:0000256" key="9">
    <source>
        <dbReference type="SAM" id="Phobius"/>
    </source>
</evidence>
<dbReference type="PROSITE" id="PS50850">
    <property type="entry name" value="MFS"/>
    <property type="match status" value="1"/>
</dbReference>
<evidence type="ECO:0000256" key="3">
    <source>
        <dbReference type="ARBA" id="ARBA00022448"/>
    </source>
</evidence>
<comment type="similarity">
    <text evidence="2 7">Belongs to the major facilitator superfamily. Sugar transporter (TC 2.A.1.1) family.</text>
</comment>
<keyword evidence="6 9" id="KW-0472">Membrane</keyword>
<dbReference type="InterPro" id="IPR003663">
    <property type="entry name" value="Sugar/inositol_transpt"/>
</dbReference>
<evidence type="ECO:0000256" key="1">
    <source>
        <dbReference type="ARBA" id="ARBA00004141"/>
    </source>
</evidence>
<feature type="transmembrane region" description="Helical" evidence="9">
    <location>
        <begin position="430"/>
        <end position="451"/>
    </location>
</feature>
<dbReference type="InterPro" id="IPR005829">
    <property type="entry name" value="Sugar_transporter_CS"/>
</dbReference>
<dbReference type="Gene3D" id="1.20.1250.20">
    <property type="entry name" value="MFS general substrate transporter like domains"/>
    <property type="match status" value="1"/>
</dbReference>
<accession>A0A6A6R402</accession>
<dbReference type="GO" id="GO:0005351">
    <property type="term" value="F:carbohydrate:proton symporter activity"/>
    <property type="evidence" value="ECO:0007669"/>
    <property type="project" value="TreeGrafter"/>
</dbReference>
<dbReference type="EMBL" id="MU004185">
    <property type="protein sequence ID" value="KAF2498483.1"/>
    <property type="molecule type" value="Genomic_DNA"/>
</dbReference>
<feature type="transmembrane region" description="Helical" evidence="9">
    <location>
        <begin position="369"/>
        <end position="390"/>
    </location>
</feature>
<evidence type="ECO:0000259" key="10">
    <source>
        <dbReference type="PROSITE" id="PS50850"/>
    </source>
</evidence>
<evidence type="ECO:0000256" key="5">
    <source>
        <dbReference type="ARBA" id="ARBA00022989"/>
    </source>
</evidence>
<name>A0A6A6R402_9PEZI</name>
<reference evidence="11" key="1">
    <citation type="journal article" date="2020" name="Stud. Mycol.">
        <title>101 Dothideomycetes genomes: a test case for predicting lifestyles and emergence of pathogens.</title>
        <authorList>
            <person name="Haridas S."/>
            <person name="Albert R."/>
            <person name="Binder M."/>
            <person name="Bloem J."/>
            <person name="Labutti K."/>
            <person name="Salamov A."/>
            <person name="Andreopoulos B."/>
            <person name="Baker S."/>
            <person name="Barry K."/>
            <person name="Bills G."/>
            <person name="Bluhm B."/>
            <person name="Cannon C."/>
            <person name="Castanera R."/>
            <person name="Culley D."/>
            <person name="Daum C."/>
            <person name="Ezra D."/>
            <person name="Gonzalez J."/>
            <person name="Henrissat B."/>
            <person name="Kuo A."/>
            <person name="Liang C."/>
            <person name="Lipzen A."/>
            <person name="Lutzoni F."/>
            <person name="Magnuson J."/>
            <person name="Mondo S."/>
            <person name="Nolan M."/>
            <person name="Ohm R."/>
            <person name="Pangilinan J."/>
            <person name="Park H.-J."/>
            <person name="Ramirez L."/>
            <person name="Alfaro M."/>
            <person name="Sun H."/>
            <person name="Tritt A."/>
            <person name="Yoshinaga Y."/>
            <person name="Zwiers L.-H."/>
            <person name="Turgeon B."/>
            <person name="Goodwin S."/>
            <person name="Spatafora J."/>
            <person name="Crous P."/>
            <person name="Grigoriev I."/>
        </authorList>
    </citation>
    <scope>NUCLEOTIDE SEQUENCE</scope>
    <source>
        <strain evidence="11">CBS 269.34</strain>
    </source>
</reference>
<organism evidence="11 12">
    <name type="scientific">Lophium mytilinum</name>
    <dbReference type="NCBI Taxonomy" id="390894"/>
    <lineage>
        <taxon>Eukaryota</taxon>
        <taxon>Fungi</taxon>
        <taxon>Dikarya</taxon>
        <taxon>Ascomycota</taxon>
        <taxon>Pezizomycotina</taxon>
        <taxon>Dothideomycetes</taxon>
        <taxon>Pleosporomycetidae</taxon>
        <taxon>Mytilinidiales</taxon>
        <taxon>Mytilinidiaceae</taxon>
        <taxon>Lophium</taxon>
    </lineage>
</organism>
<evidence type="ECO:0000256" key="2">
    <source>
        <dbReference type="ARBA" id="ARBA00010992"/>
    </source>
</evidence>
<dbReference type="SUPFAM" id="SSF103473">
    <property type="entry name" value="MFS general substrate transporter"/>
    <property type="match status" value="1"/>
</dbReference>
<dbReference type="Pfam" id="PF00083">
    <property type="entry name" value="Sugar_tr"/>
    <property type="match status" value="1"/>
</dbReference>
<evidence type="ECO:0000313" key="12">
    <source>
        <dbReference type="Proteomes" id="UP000799750"/>
    </source>
</evidence>
<feature type="transmembrane region" description="Helical" evidence="9">
    <location>
        <begin position="268"/>
        <end position="290"/>
    </location>
</feature>
<dbReference type="PROSITE" id="PS00217">
    <property type="entry name" value="SUGAR_TRANSPORT_2"/>
    <property type="match status" value="1"/>
</dbReference>
<dbReference type="PRINTS" id="PR00171">
    <property type="entry name" value="SUGRTRNSPORT"/>
</dbReference>
<feature type="transmembrane region" description="Helical" evidence="9">
    <location>
        <begin position="53"/>
        <end position="78"/>
    </location>
</feature>
<dbReference type="InterPro" id="IPR020846">
    <property type="entry name" value="MFS_dom"/>
</dbReference>
<keyword evidence="3 7" id="KW-0813">Transport</keyword>
<dbReference type="NCBIfam" id="TIGR00879">
    <property type="entry name" value="SP"/>
    <property type="match status" value="1"/>
</dbReference>
<evidence type="ECO:0000313" key="11">
    <source>
        <dbReference type="EMBL" id="KAF2498483.1"/>
    </source>
</evidence>
<comment type="subcellular location">
    <subcellularLocation>
        <location evidence="1">Membrane</location>
        <topology evidence="1">Multi-pass membrane protein</topology>
    </subcellularLocation>
</comment>
<feature type="compositionally biased region" description="Basic and acidic residues" evidence="8">
    <location>
        <begin position="477"/>
        <end position="495"/>
    </location>
</feature>
<sequence>MEKKSRYNLLIVLAACVGSFLYGNAISIFATVLGKAQFFTYMGLDVVGPGADFANSMISVWNCMLYVGAVIGGISYSFISNRFGRKTPMVVGCVFSFIGSALQAGCVNIAMCAVSRVIVGVGIGMLLPAIPLYQAEVAPPHSRGLLVGLHGAALGFGNMFAQFMGCAFFYSGGQVAWRGPLAIQCLWPAILFGLTLIMPESPRWLYANGHEERALTTLIKLHKDKNDPSDTFARHEFSIIKAQTDLDMEKGMMTTWQALKVPSIRKRFMLGFLAMMGTQCSGLLVLLTYSPTIYAGLGFSPFMTNIMAAIWSSFNGFGNLGGAIIADRVGRRRQLMGGYIGVLVCLIGATVLTKLYAGTESAGSRAAVFFIFGIIVVYTMGIEAASFVFTSEIFPTQLRAQGVAFGMQGLFLSSILWTAVAAPAFKNIGWRFYIVFIATDLMMILAVFFLFPETKGYTLEQLSTVFGDEVVGDDVDERPAEGGTEKMGAGEKEDLTHIEYDVAHST</sequence>
<feature type="transmembrane region" description="Helical" evidence="9">
    <location>
        <begin position="145"/>
        <end position="170"/>
    </location>
</feature>
<feature type="transmembrane region" description="Helical" evidence="9">
    <location>
        <begin position="117"/>
        <end position="133"/>
    </location>
</feature>
<dbReference type="Proteomes" id="UP000799750">
    <property type="component" value="Unassembled WGS sequence"/>
</dbReference>
<dbReference type="InterPro" id="IPR050360">
    <property type="entry name" value="MFS_Sugar_Transporters"/>
</dbReference>
<evidence type="ECO:0000256" key="7">
    <source>
        <dbReference type="RuleBase" id="RU003346"/>
    </source>
</evidence>
<dbReference type="PANTHER" id="PTHR48022">
    <property type="entry name" value="PLASTIDIC GLUCOSE TRANSPORTER 4"/>
    <property type="match status" value="1"/>
</dbReference>
<protein>
    <submittedName>
        <fullName evidence="11">Sugar transporter family protein</fullName>
    </submittedName>
</protein>
<dbReference type="AlphaFoldDB" id="A0A6A6R402"/>
<keyword evidence="12" id="KW-1185">Reference proteome</keyword>
<dbReference type="PANTHER" id="PTHR48022:SF11">
    <property type="entry name" value="MONOSACCHARIDE TRANSPORTER (HXT8), PUTATIVE (AFU_ORTHOLOGUE AFUA_2G08120)-RELATED"/>
    <property type="match status" value="1"/>
</dbReference>
<feature type="domain" description="Major facilitator superfamily (MFS) profile" evidence="10">
    <location>
        <begin position="11"/>
        <end position="455"/>
    </location>
</feature>